<feature type="non-terminal residue" evidence="6">
    <location>
        <position position="1"/>
    </location>
</feature>
<sequence length="259" mass="28476">CKVIVRYGIGVDTVDIDAATDNGIIVANVPDFCWEEVSNHVIALLLACAKKLVLLGNFTRQGRWGKNMPDVRPMGSIYGQTLGLVGCGNIGRMTARKAQCFGLRVLGYDPYVDKSLVKEYGVTLMSLPELLKESDFVSVQTPLNEETRHLIGEKEFKQMKPTAYFINTARGEVVDEPALIKALQEKWIAGAGLDVFEKEPIDSDNPLLKMDNVVVTPHFASSSDAASERLRTNVGQEAARVLSGQWPKNVVNKTVKPKV</sequence>
<comment type="similarity">
    <text evidence="1">Belongs to the D-isomer specific 2-hydroxyacid dehydrogenase family.</text>
</comment>
<accession>X1KB93</accession>
<dbReference type="GO" id="GO:0051287">
    <property type="term" value="F:NAD binding"/>
    <property type="evidence" value="ECO:0007669"/>
    <property type="project" value="InterPro"/>
</dbReference>
<keyword evidence="2" id="KW-0560">Oxidoreductase</keyword>
<dbReference type="CDD" id="cd05299">
    <property type="entry name" value="CtBP_dh"/>
    <property type="match status" value="1"/>
</dbReference>
<dbReference type="InterPro" id="IPR036291">
    <property type="entry name" value="NAD(P)-bd_dom_sf"/>
</dbReference>
<dbReference type="PANTHER" id="PTHR43761:SF1">
    <property type="entry name" value="D-ISOMER SPECIFIC 2-HYDROXYACID DEHYDROGENASE CATALYTIC DOMAIN-CONTAINING PROTEIN-RELATED"/>
    <property type="match status" value="1"/>
</dbReference>
<dbReference type="PANTHER" id="PTHR43761">
    <property type="entry name" value="D-ISOMER SPECIFIC 2-HYDROXYACID DEHYDROGENASE FAMILY PROTEIN (AFU_ORTHOLOGUE AFUA_1G13630)"/>
    <property type="match status" value="1"/>
</dbReference>
<evidence type="ECO:0000256" key="2">
    <source>
        <dbReference type="ARBA" id="ARBA00023002"/>
    </source>
</evidence>
<comment type="caution">
    <text evidence="6">The sequence shown here is derived from an EMBL/GenBank/DDBJ whole genome shotgun (WGS) entry which is preliminary data.</text>
</comment>
<name>X1KB93_9ZZZZ</name>
<gene>
    <name evidence="6" type="ORF">S06H3_21191</name>
</gene>
<evidence type="ECO:0000259" key="4">
    <source>
        <dbReference type="Pfam" id="PF00389"/>
    </source>
</evidence>
<dbReference type="SUPFAM" id="SSF52283">
    <property type="entry name" value="Formate/glycerate dehydrogenase catalytic domain-like"/>
    <property type="match status" value="1"/>
</dbReference>
<evidence type="ECO:0000313" key="6">
    <source>
        <dbReference type="EMBL" id="GAI03883.1"/>
    </source>
</evidence>
<organism evidence="6">
    <name type="scientific">marine sediment metagenome</name>
    <dbReference type="NCBI Taxonomy" id="412755"/>
    <lineage>
        <taxon>unclassified sequences</taxon>
        <taxon>metagenomes</taxon>
        <taxon>ecological metagenomes</taxon>
    </lineage>
</organism>
<dbReference type="EMBL" id="BARV01011091">
    <property type="protein sequence ID" value="GAI03883.1"/>
    <property type="molecule type" value="Genomic_DNA"/>
</dbReference>
<dbReference type="InterPro" id="IPR029753">
    <property type="entry name" value="D-isomer_DH_CS"/>
</dbReference>
<dbReference type="SUPFAM" id="SSF51735">
    <property type="entry name" value="NAD(P)-binding Rossmann-fold domains"/>
    <property type="match status" value="1"/>
</dbReference>
<dbReference type="AlphaFoldDB" id="X1KB93"/>
<evidence type="ECO:0000256" key="3">
    <source>
        <dbReference type="ARBA" id="ARBA00023027"/>
    </source>
</evidence>
<keyword evidence="3" id="KW-0520">NAD</keyword>
<dbReference type="FunFam" id="3.40.50.720:FF:000203">
    <property type="entry name" value="D-3-phosphoglycerate dehydrogenase (SerA)"/>
    <property type="match status" value="1"/>
</dbReference>
<dbReference type="InterPro" id="IPR006139">
    <property type="entry name" value="D-isomer_2_OHA_DH_cat_dom"/>
</dbReference>
<dbReference type="Pfam" id="PF02826">
    <property type="entry name" value="2-Hacid_dh_C"/>
    <property type="match status" value="1"/>
</dbReference>
<dbReference type="InterPro" id="IPR043322">
    <property type="entry name" value="CtBP"/>
</dbReference>
<protein>
    <recommendedName>
        <fullName evidence="7">D-isomer specific 2-hydroxyacid dehydrogenase NAD-binding domain-containing protein</fullName>
    </recommendedName>
</protein>
<dbReference type="GO" id="GO:0016616">
    <property type="term" value="F:oxidoreductase activity, acting on the CH-OH group of donors, NAD or NADP as acceptor"/>
    <property type="evidence" value="ECO:0007669"/>
    <property type="project" value="InterPro"/>
</dbReference>
<evidence type="ECO:0000256" key="1">
    <source>
        <dbReference type="ARBA" id="ARBA00005854"/>
    </source>
</evidence>
<dbReference type="Pfam" id="PF00389">
    <property type="entry name" value="2-Hacid_dh"/>
    <property type="match status" value="1"/>
</dbReference>
<evidence type="ECO:0008006" key="7">
    <source>
        <dbReference type="Google" id="ProtNLM"/>
    </source>
</evidence>
<dbReference type="PROSITE" id="PS00671">
    <property type="entry name" value="D_2_HYDROXYACID_DH_3"/>
    <property type="match status" value="1"/>
</dbReference>
<proteinExistence type="inferred from homology"/>
<feature type="domain" description="D-isomer specific 2-hydroxyacid dehydrogenase catalytic" evidence="4">
    <location>
        <begin position="1"/>
        <end position="252"/>
    </location>
</feature>
<feature type="non-terminal residue" evidence="6">
    <location>
        <position position="259"/>
    </location>
</feature>
<dbReference type="InterPro" id="IPR050418">
    <property type="entry name" value="D-iso_2-hydroxyacid_DH_PdxB"/>
</dbReference>
<dbReference type="GO" id="GO:0003714">
    <property type="term" value="F:transcription corepressor activity"/>
    <property type="evidence" value="ECO:0007669"/>
    <property type="project" value="InterPro"/>
</dbReference>
<evidence type="ECO:0000259" key="5">
    <source>
        <dbReference type="Pfam" id="PF02826"/>
    </source>
</evidence>
<reference evidence="6" key="1">
    <citation type="journal article" date="2014" name="Front. Microbiol.">
        <title>High frequency of phylogenetically diverse reductive dehalogenase-homologous genes in deep subseafloor sedimentary metagenomes.</title>
        <authorList>
            <person name="Kawai M."/>
            <person name="Futagami T."/>
            <person name="Toyoda A."/>
            <person name="Takaki Y."/>
            <person name="Nishi S."/>
            <person name="Hori S."/>
            <person name="Arai W."/>
            <person name="Tsubouchi T."/>
            <person name="Morono Y."/>
            <person name="Uchiyama I."/>
            <person name="Ito T."/>
            <person name="Fujiyama A."/>
            <person name="Inagaki F."/>
            <person name="Takami H."/>
        </authorList>
    </citation>
    <scope>NUCLEOTIDE SEQUENCE</scope>
    <source>
        <strain evidence="6">Expedition CK06-06</strain>
    </source>
</reference>
<feature type="domain" description="D-isomer specific 2-hydroxyacid dehydrogenase NAD-binding" evidence="5">
    <location>
        <begin position="42"/>
        <end position="220"/>
    </location>
</feature>
<dbReference type="InterPro" id="IPR006140">
    <property type="entry name" value="D-isomer_DH_NAD-bd"/>
</dbReference>
<dbReference type="Gene3D" id="3.40.50.720">
    <property type="entry name" value="NAD(P)-binding Rossmann-like Domain"/>
    <property type="match status" value="2"/>
</dbReference>